<evidence type="ECO:0000256" key="10">
    <source>
        <dbReference type="RuleBase" id="RU000394"/>
    </source>
</evidence>
<dbReference type="Pfam" id="PF00225">
    <property type="entry name" value="Kinesin"/>
    <property type="match status" value="1"/>
</dbReference>
<reference evidence="15" key="1">
    <citation type="submission" date="2017-01" db="EMBL/GenBank/DDBJ databases">
        <authorList>
            <person name="Wang Y."/>
            <person name="White M."/>
            <person name="Kvist S."/>
            <person name="Moncalvo J.-M."/>
        </authorList>
    </citation>
    <scope>NUCLEOTIDE SEQUENCE [LARGE SCALE GENOMIC DNA]</scope>
    <source>
        <strain evidence="15">ID-206-W2</strain>
    </source>
</reference>
<keyword evidence="3 10" id="KW-0493">Microtubule</keyword>
<dbReference type="FunFam" id="3.40.850.10:FF:000031">
    <property type="entry name" value="Kinesin-like protein"/>
    <property type="match status" value="1"/>
</dbReference>
<dbReference type="CDD" id="cd01369">
    <property type="entry name" value="KISc_KHC_KIF5"/>
    <property type="match status" value="1"/>
</dbReference>
<evidence type="ECO:0000256" key="12">
    <source>
        <dbReference type="SAM" id="MobiDB-lite"/>
    </source>
</evidence>
<sequence>MTSTTNIKVLARFRPQNSREISENGHSVIEAVNDQCVLVKNEEGNLTFSFDRVFGPESNQQILFDYSIKQTVEDVFNGYNGTVFAYGQTGSGKTYTMMGPDIDNDETRGVIPRIVQGIFNKIDQSPNSIEYFVKVSYMEIYMEKIRDLLDPTKKRLQVHEDKINGVHVKGLTGIFVSSVDEVYDAMKSGGKSRAVAHTNMNAESSRSHSILQISIKQEDTFDGKIKTGKLFLVDLAGSEKLGKTGATGQTLEEAKKINKSLSALGNVINSLTDGKSTHIPYRDSKLTRILQESLGGNSRTTLIINCSPSSFNSSETVSTLRFGTRAKSIKNKAKVNQEYSPEELKLMVKKLNSKVTSYKAFIKSLEDELKIWRSGGKGDVMNIAPSSTSNSPKSSLLNRQPEYHKSSTNEQNVLFSDVKQGLQLPTELSLKSSGVTSEDDYYEIEDDDDDEDEDEDEYEDERDDDDVFDKLDRDVSKMTRLNKKKEAMAVEYLRSLPDSNMPLISKLDETEKELMEKSNECENLQQKVTSCESEIDSILEIYNESISQVVELRQERDNALNSESNIKKEVEKLNDLLLKAELEKQEILSNKILNDSFSQVDESLIKENYKKTSPDRKSICSEVSIENKYLVDSYLESHSDDSGLEADINDDKLDIHKKYENLKKMSKKLENLDEFSEKLRLEIKQLEEDRNLYKFDQNSADLVSTVEQFKTIKGQIEVLQVTQNGLVDLVRKYKSKIKQLCESVAIKDGRIKALERQNNLQIFANERREQKIQGLKNGSNGNLTSDQTYNTLVRAENKPNSLTLEEILGRQNSARGTDNMRSFDYSNGHFEKGYSKNENLGYRRVAKAIRGGRTK</sequence>
<dbReference type="GO" id="GO:0005874">
    <property type="term" value="C:microtubule"/>
    <property type="evidence" value="ECO:0007669"/>
    <property type="project" value="UniProtKB-KW"/>
</dbReference>
<dbReference type="PANTHER" id="PTHR47968:SF75">
    <property type="entry name" value="CENTROMERE-ASSOCIATED PROTEIN E"/>
    <property type="match status" value="1"/>
</dbReference>
<comment type="similarity">
    <text evidence="9 10">Belongs to the TRAFAC class myosin-kinesin ATPase superfamily. Kinesin family.</text>
</comment>
<feature type="coiled-coil region" evidence="11">
    <location>
        <begin position="507"/>
        <end position="590"/>
    </location>
</feature>
<dbReference type="SMART" id="SM00129">
    <property type="entry name" value="KISc"/>
    <property type="match status" value="1"/>
</dbReference>
<organism evidence="14 15">
    <name type="scientific">Smittium culicis</name>
    <dbReference type="NCBI Taxonomy" id="133412"/>
    <lineage>
        <taxon>Eukaryota</taxon>
        <taxon>Fungi</taxon>
        <taxon>Fungi incertae sedis</taxon>
        <taxon>Zoopagomycota</taxon>
        <taxon>Kickxellomycotina</taxon>
        <taxon>Harpellomycetes</taxon>
        <taxon>Harpellales</taxon>
        <taxon>Legeriomycetaceae</taxon>
        <taxon>Smittium</taxon>
    </lineage>
</organism>
<feature type="domain" description="Kinesin motor" evidence="13">
    <location>
        <begin position="6"/>
        <end position="329"/>
    </location>
</feature>
<dbReference type="PROSITE" id="PS00411">
    <property type="entry name" value="KINESIN_MOTOR_1"/>
    <property type="match status" value="1"/>
</dbReference>
<evidence type="ECO:0000256" key="5">
    <source>
        <dbReference type="ARBA" id="ARBA00022840"/>
    </source>
</evidence>
<evidence type="ECO:0000256" key="4">
    <source>
        <dbReference type="ARBA" id="ARBA00022741"/>
    </source>
</evidence>
<feature type="compositionally biased region" description="Acidic residues" evidence="12">
    <location>
        <begin position="437"/>
        <end position="467"/>
    </location>
</feature>
<comment type="subcellular location">
    <subcellularLocation>
        <location evidence="1">Cytoplasm</location>
        <location evidence="1">Cytoskeleton</location>
    </subcellularLocation>
</comment>
<dbReference type="GO" id="GO:0008017">
    <property type="term" value="F:microtubule binding"/>
    <property type="evidence" value="ECO:0007669"/>
    <property type="project" value="InterPro"/>
</dbReference>
<dbReference type="GO" id="GO:0003777">
    <property type="term" value="F:microtubule motor activity"/>
    <property type="evidence" value="ECO:0007669"/>
    <property type="project" value="InterPro"/>
</dbReference>
<keyword evidence="15" id="KW-1185">Reference proteome</keyword>
<keyword evidence="8" id="KW-0206">Cytoskeleton</keyword>
<keyword evidence="4 9" id="KW-0547">Nucleotide-binding</keyword>
<dbReference type="PANTHER" id="PTHR47968">
    <property type="entry name" value="CENTROMERE PROTEIN E"/>
    <property type="match status" value="1"/>
</dbReference>
<keyword evidence="5 9" id="KW-0067">ATP-binding</keyword>
<dbReference type="GO" id="GO:0007018">
    <property type="term" value="P:microtubule-based movement"/>
    <property type="evidence" value="ECO:0007669"/>
    <property type="project" value="InterPro"/>
</dbReference>
<evidence type="ECO:0000313" key="15">
    <source>
        <dbReference type="Proteomes" id="UP000187429"/>
    </source>
</evidence>
<dbReference type="PROSITE" id="PS50067">
    <property type="entry name" value="KINESIN_MOTOR_2"/>
    <property type="match status" value="1"/>
</dbReference>
<dbReference type="OrthoDB" id="5557865at2759"/>
<evidence type="ECO:0000256" key="1">
    <source>
        <dbReference type="ARBA" id="ARBA00004245"/>
    </source>
</evidence>
<dbReference type="AlphaFoldDB" id="A0A1R1Y138"/>
<accession>A0A1R1Y138</accession>
<proteinExistence type="inferred from homology"/>
<evidence type="ECO:0000256" key="9">
    <source>
        <dbReference type="PROSITE-ProRule" id="PRU00283"/>
    </source>
</evidence>
<keyword evidence="6 11" id="KW-0175">Coiled coil</keyword>
<dbReference type="InterPro" id="IPR036961">
    <property type="entry name" value="Kinesin_motor_dom_sf"/>
</dbReference>
<dbReference type="GO" id="GO:0005524">
    <property type="term" value="F:ATP binding"/>
    <property type="evidence" value="ECO:0007669"/>
    <property type="project" value="UniProtKB-UniRule"/>
</dbReference>
<dbReference type="PRINTS" id="PR00380">
    <property type="entry name" value="KINESINHEAVY"/>
</dbReference>
<evidence type="ECO:0000256" key="2">
    <source>
        <dbReference type="ARBA" id="ARBA00022490"/>
    </source>
</evidence>
<feature type="region of interest" description="Disordered" evidence="12">
    <location>
        <begin position="429"/>
        <end position="467"/>
    </location>
</feature>
<feature type="binding site" evidence="9">
    <location>
        <begin position="87"/>
        <end position="94"/>
    </location>
    <ligand>
        <name>ATP</name>
        <dbReference type="ChEBI" id="CHEBI:30616"/>
    </ligand>
</feature>
<name>A0A1R1Y138_9FUNG</name>
<evidence type="ECO:0000256" key="7">
    <source>
        <dbReference type="ARBA" id="ARBA00023175"/>
    </source>
</evidence>
<keyword evidence="2" id="KW-0963">Cytoplasm</keyword>
<dbReference type="InterPro" id="IPR001752">
    <property type="entry name" value="Kinesin_motor_dom"/>
</dbReference>
<dbReference type="InterPro" id="IPR019821">
    <property type="entry name" value="Kinesin_motor_CS"/>
</dbReference>
<evidence type="ECO:0000313" key="14">
    <source>
        <dbReference type="EMBL" id="OMJ20671.1"/>
    </source>
</evidence>
<evidence type="ECO:0000259" key="13">
    <source>
        <dbReference type="PROSITE" id="PS50067"/>
    </source>
</evidence>
<evidence type="ECO:0000256" key="11">
    <source>
        <dbReference type="SAM" id="Coils"/>
    </source>
</evidence>
<protein>
    <recommendedName>
        <fullName evidence="10">Kinesin-like protein</fullName>
    </recommendedName>
</protein>
<dbReference type="InterPro" id="IPR027417">
    <property type="entry name" value="P-loop_NTPase"/>
</dbReference>
<feature type="compositionally biased region" description="Low complexity" evidence="12">
    <location>
        <begin position="385"/>
        <end position="398"/>
    </location>
</feature>
<dbReference type="Gene3D" id="3.40.850.10">
    <property type="entry name" value="Kinesin motor domain"/>
    <property type="match status" value="1"/>
</dbReference>
<comment type="caution">
    <text evidence="14">The sequence shown here is derived from an EMBL/GenBank/DDBJ whole genome shotgun (WGS) entry which is preliminary data.</text>
</comment>
<dbReference type="InterPro" id="IPR027640">
    <property type="entry name" value="Kinesin-like_fam"/>
</dbReference>
<dbReference type="EMBL" id="LSSM01002693">
    <property type="protein sequence ID" value="OMJ20671.1"/>
    <property type="molecule type" value="Genomic_DNA"/>
</dbReference>
<evidence type="ECO:0000256" key="6">
    <source>
        <dbReference type="ARBA" id="ARBA00023054"/>
    </source>
</evidence>
<feature type="region of interest" description="Disordered" evidence="12">
    <location>
        <begin position="380"/>
        <end position="410"/>
    </location>
</feature>
<dbReference type="Proteomes" id="UP000187429">
    <property type="component" value="Unassembled WGS sequence"/>
</dbReference>
<evidence type="ECO:0000256" key="8">
    <source>
        <dbReference type="ARBA" id="ARBA00023212"/>
    </source>
</evidence>
<dbReference type="SUPFAM" id="SSF52540">
    <property type="entry name" value="P-loop containing nucleoside triphosphate hydrolases"/>
    <property type="match status" value="1"/>
</dbReference>
<feature type="coiled-coil region" evidence="11">
    <location>
        <begin position="662"/>
        <end position="696"/>
    </location>
</feature>
<keyword evidence="7 9" id="KW-0505">Motor protein</keyword>
<evidence type="ECO:0000256" key="3">
    <source>
        <dbReference type="ARBA" id="ARBA00022701"/>
    </source>
</evidence>
<gene>
    <name evidence="14" type="ORF">AYI69_g6115</name>
</gene>